<keyword evidence="3 9" id="KW-0696">RNA-directed RNA polymerase</keyword>
<dbReference type="EMBL" id="KX884650">
    <property type="protein sequence ID" value="APG79130.1"/>
    <property type="molecule type" value="Genomic_RNA"/>
</dbReference>
<protein>
    <recommendedName>
        <fullName evidence="2">RNA-directed RNA polymerase</fullName>
        <ecNumber evidence="2">2.7.7.48</ecNumber>
    </recommendedName>
</protein>
<dbReference type="PROSITE" id="PS50523">
    <property type="entry name" value="RDRP_DSRNA_REO"/>
    <property type="match status" value="1"/>
</dbReference>
<evidence type="ECO:0000256" key="1">
    <source>
        <dbReference type="ARBA" id="ARBA00009581"/>
    </source>
</evidence>
<sequence>MLDLEFENCLIDDLKTIDKWEKQQLSVYDELYGSEASDFILGEGKPPDTYRTNVFKITESGDKVFLGTLINKLFKPSIDLSRIKDERLLRCVEYDNGWYQLCVKIQQAIDNGLEIERADLPKYDAKFEYNIKHPTSENGFLNYYVLKECSVEIYMKDDNGIPDPAILRGWDISTIPESVQLPSGVTFNIRKACMRRINDEAPFYLYTSIFQYAATRIDMDDPYTKIWLKYFIGAEDFFSYNGRVIECDKSLLAHKRFEMMITAQRAALKYDMVENSTFKECMLEAFENIIRDPIYNSYRLRGAFGDLNQHVFAKTDSPSLNISMVGVESTSFRMREGTGITDSDSRINLIDGESFETSLQTLRDYGLNKNADLLQRAVRFPINRVNCKLGFLNRMVLGLCGYTGSHGNSAVVKQFTGTRDMGPAVTKEFYDEVVNEVFLTYKSALQMGDFVEPQYRLDVLMKGGTSSASSTFNHHKIKARIRYNSPFFTDEDLDSKSDKVVKTVDGKYRIITEVATTLKSKSATILTHPEDFIYSSDDMLKYRVKMGSRLVRGTRDKRIITPNYGSTYFSMLLSSLSAVRLLSSRIPNMPALSVSGRIGTTYEGALPHVVMAPMMAALSGSTKYAAVALDFSQYDSSLHGDISKAHAEGLRRYASLYPRDSNYDDAEVVDLTKVSPNKFCDITAKNYETPLEYESMGIVAEAAGVKSGELTTQLRNTDPNKAHTTLTFRRYNAKYTRKMDLIHENIVGDDKYIILVMTDGKPVTELDLKRFIDCAVDVAAENHLVISGKRSVAGNIKGEHIKIWVIKGYITQDVFLDSLVSEKNSFREMKYVDKLTTIYDIFMSMLTRFATTGPLMELFVRDIILIEGVKMGYLNFIPTVKLISAIGGPEMCPSAPELRGMARYMHDYDKDKFDTINKLFATLRERNGTEAFRRQILRQVREDEILRNEPLVSPLWRIHFKRRNGIIVDNDLVADTFNDIKKFMPEYVDMKLTEDLISTLKEPVAGRMDDNVMLTNLFTLGKLGKYDKPKFKYKFYLTEYKTTGVESPYLGACEGVRMVHKIVGLADANVKILNPAARLSALLRSRPGTHPAYLSGEDIFGILSSRVNAQQTWVTILELLDFSASVIPDVIDFCSKNMHRYLTDKNVNLTAIFDNTSRTYDVSAEMIKQRVKISGSERAGMVLTRGLGLEGMKYVLYMARRGRSVKASTTPTAVGNLTIIDDD</sequence>
<organism evidence="9">
    <name type="scientific">Kadipiro virus</name>
    <dbReference type="NCBI Taxonomy" id="104580"/>
    <lineage>
        <taxon>Viruses</taxon>
        <taxon>Riboviria</taxon>
        <taxon>Orthornavirae</taxon>
        <taxon>Duplornaviricota</taxon>
        <taxon>Resentoviricetes</taxon>
        <taxon>Reovirales</taxon>
        <taxon>Sedoreoviridae</taxon>
        <taxon>Seadornavirus</taxon>
        <taxon>Seadornavirus kadipiroense</taxon>
    </lineage>
</organism>
<dbReference type="InterPro" id="IPR007097">
    <property type="entry name" value="RNA-dir_pol_reovirus"/>
</dbReference>
<dbReference type="GO" id="GO:0000166">
    <property type="term" value="F:nucleotide binding"/>
    <property type="evidence" value="ECO:0007669"/>
    <property type="project" value="UniProtKB-KW"/>
</dbReference>
<feature type="domain" description="RdRp catalytic" evidence="8">
    <location>
        <begin position="606"/>
        <end position="798"/>
    </location>
</feature>
<keyword evidence="4" id="KW-0808">Transferase</keyword>
<accession>A0A1L3KP22</accession>
<keyword evidence="7" id="KW-0693">Viral RNA replication</keyword>
<keyword evidence="5" id="KW-0548">Nucleotidyltransferase</keyword>
<comment type="similarity">
    <text evidence="1">Belongs to the reoviridae RNA-directed RNA polymerase family.</text>
</comment>
<keyword evidence="6" id="KW-0547">Nucleotide-binding</keyword>
<reference evidence="9" key="1">
    <citation type="journal article" date="2016" name="Nature">
        <title>Redefining the invertebrate RNA virosphere.</title>
        <authorList>
            <person name="Shi M."/>
            <person name="Lin X.D."/>
            <person name="Tian J.H."/>
            <person name="Chen L.J."/>
            <person name="Chen X."/>
            <person name="Li C.X."/>
            <person name="Qin X.C."/>
            <person name="Li J."/>
            <person name="Cao J.P."/>
            <person name="Eden J.S."/>
            <person name="Buchmann J."/>
            <person name="Wang W."/>
            <person name="Xu J."/>
            <person name="Holmes E.C."/>
            <person name="Zhang Y.Z."/>
        </authorList>
    </citation>
    <scope>NUCLEOTIDE SEQUENCE</scope>
    <source>
        <strain evidence="9">QTM27331</strain>
    </source>
</reference>
<name>A0A1L3KP22_9REOV</name>
<evidence type="ECO:0000256" key="4">
    <source>
        <dbReference type="ARBA" id="ARBA00022679"/>
    </source>
</evidence>
<evidence type="ECO:0000256" key="5">
    <source>
        <dbReference type="ARBA" id="ARBA00022695"/>
    </source>
</evidence>
<dbReference type="InterPro" id="IPR026381">
    <property type="entry name" value="Seadorna_RNAP"/>
</dbReference>
<evidence type="ECO:0000256" key="6">
    <source>
        <dbReference type="ARBA" id="ARBA00022741"/>
    </source>
</evidence>
<evidence type="ECO:0000259" key="8">
    <source>
        <dbReference type="PROSITE" id="PS50523"/>
    </source>
</evidence>
<dbReference type="NCBIfam" id="TIGR04234">
    <property type="entry name" value="seadorna_RNAP"/>
    <property type="match status" value="1"/>
</dbReference>
<dbReference type="GO" id="GO:0019079">
    <property type="term" value="P:viral genome replication"/>
    <property type="evidence" value="ECO:0007669"/>
    <property type="project" value="InterPro"/>
</dbReference>
<evidence type="ECO:0000256" key="2">
    <source>
        <dbReference type="ARBA" id="ARBA00012494"/>
    </source>
</evidence>
<evidence type="ECO:0000256" key="3">
    <source>
        <dbReference type="ARBA" id="ARBA00022484"/>
    </source>
</evidence>
<evidence type="ECO:0000256" key="7">
    <source>
        <dbReference type="ARBA" id="ARBA00022953"/>
    </source>
</evidence>
<dbReference type="GO" id="GO:0003723">
    <property type="term" value="F:RNA binding"/>
    <property type="evidence" value="ECO:0007669"/>
    <property type="project" value="InterPro"/>
</dbReference>
<proteinExistence type="inferred from homology"/>
<dbReference type="GO" id="GO:0003968">
    <property type="term" value="F:RNA-directed RNA polymerase activity"/>
    <property type="evidence" value="ECO:0007669"/>
    <property type="project" value="UniProtKB-KW"/>
</dbReference>
<dbReference type="EC" id="2.7.7.48" evidence="2"/>
<evidence type="ECO:0000313" key="9">
    <source>
        <dbReference type="EMBL" id="APG79130.1"/>
    </source>
</evidence>